<dbReference type="SUPFAM" id="SSF54928">
    <property type="entry name" value="RNA-binding domain, RBD"/>
    <property type="match status" value="1"/>
</dbReference>
<dbReference type="InterPro" id="IPR050502">
    <property type="entry name" value="Euk_RNA-bind_prot"/>
</dbReference>
<dbReference type="GO" id="GO:0003729">
    <property type="term" value="F:mRNA binding"/>
    <property type="evidence" value="ECO:0007669"/>
    <property type="project" value="TreeGrafter"/>
</dbReference>
<evidence type="ECO:0000313" key="6">
    <source>
        <dbReference type="Proteomes" id="UP001157006"/>
    </source>
</evidence>
<sequence>MTQQHRRCRPSSLIDSLFLSFALTFTTSGQTRTRHTYLLNTLPLEQPHFTIIPPMTTDPYCRLKDEENENGEEIVAEVDTRTKLYFGNFPYSVDSAQLVGLIEDYGSAKLVEVLYDMDTGKSRDFAFVTMSFVEDCNAVIKNLDGKKFMG</sequence>
<dbReference type="PROSITE" id="PS50102">
    <property type="entry name" value="RRM"/>
    <property type="match status" value="1"/>
</dbReference>
<gene>
    <name evidence="5" type="ORF">VFH_IV212000</name>
</gene>
<proteinExistence type="predicted"/>
<evidence type="ECO:0000259" key="4">
    <source>
        <dbReference type="PROSITE" id="PS50102"/>
    </source>
</evidence>
<protein>
    <recommendedName>
        <fullName evidence="4">RRM domain-containing protein</fullName>
    </recommendedName>
</protein>
<dbReference type="InterPro" id="IPR012677">
    <property type="entry name" value="Nucleotide-bd_a/b_plait_sf"/>
</dbReference>
<dbReference type="Pfam" id="PF00076">
    <property type="entry name" value="RRM_1"/>
    <property type="match status" value="1"/>
</dbReference>
<dbReference type="InterPro" id="IPR035979">
    <property type="entry name" value="RBD_domain_sf"/>
</dbReference>
<dbReference type="PANTHER" id="PTHR48025">
    <property type="entry name" value="OS02G0815200 PROTEIN"/>
    <property type="match status" value="1"/>
</dbReference>
<feature type="signal peptide" evidence="3">
    <location>
        <begin position="1"/>
        <end position="29"/>
    </location>
</feature>
<evidence type="ECO:0000256" key="2">
    <source>
        <dbReference type="PROSITE-ProRule" id="PRU00176"/>
    </source>
</evidence>
<dbReference type="GO" id="GO:0009535">
    <property type="term" value="C:chloroplast thylakoid membrane"/>
    <property type="evidence" value="ECO:0007669"/>
    <property type="project" value="TreeGrafter"/>
</dbReference>
<feature type="domain" description="RRM" evidence="4">
    <location>
        <begin position="82"/>
        <end position="150"/>
    </location>
</feature>
<dbReference type="InterPro" id="IPR000504">
    <property type="entry name" value="RRM_dom"/>
</dbReference>
<name>A0AAV1AKY8_VICFA</name>
<keyword evidence="1 2" id="KW-0694">RNA-binding</keyword>
<reference evidence="5 6" key="1">
    <citation type="submission" date="2023-01" db="EMBL/GenBank/DDBJ databases">
        <authorList>
            <person name="Kreplak J."/>
        </authorList>
    </citation>
    <scope>NUCLEOTIDE SEQUENCE [LARGE SCALE GENOMIC DNA]</scope>
</reference>
<evidence type="ECO:0000256" key="1">
    <source>
        <dbReference type="ARBA" id="ARBA00022884"/>
    </source>
</evidence>
<organism evidence="5 6">
    <name type="scientific">Vicia faba</name>
    <name type="common">Broad bean</name>
    <name type="synonym">Faba vulgaris</name>
    <dbReference type="NCBI Taxonomy" id="3906"/>
    <lineage>
        <taxon>Eukaryota</taxon>
        <taxon>Viridiplantae</taxon>
        <taxon>Streptophyta</taxon>
        <taxon>Embryophyta</taxon>
        <taxon>Tracheophyta</taxon>
        <taxon>Spermatophyta</taxon>
        <taxon>Magnoliopsida</taxon>
        <taxon>eudicotyledons</taxon>
        <taxon>Gunneridae</taxon>
        <taxon>Pentapetalae</taxon>
        <taxon>rosids</taxon>
        <taxon>fabids</taxon>
        <taxon>Fabales</taxon>
        <taxon>Fabaceae</taxon>
        <taxon>Papilionoideae</taxon>
        <taxon>50 kb inversion clade</taxon>
        <taxon>NPAAA clade</taxon>
        <taxon>Hologalegina</taxon>
        <taxon>IRL clade</taxon>
        <taxon>Fabeae</taxon>
        <taxon>Vicia</taxon>
    </lineage>
</organism>
<keyword evidence="6" id="KW-1185">Reference proteome</keyword>
<dbReference type="AlphaFoldDB" id="A0AAV1AKY8"/>
<feature type="chain" id="PRO_5043617505" description="RRM domain-containing protein" evidence="3">
    <location>
        <begin position="30"/>
        <end position="150"/>
    </location>
</feature>
<evidence type="ECO:0000313" key="5">
    <source>
        <dbReference type="EMBL" id="CAI8611077.1"/>
    </source>
</evidence>
<evidence type="ECO:0000256" key="3">
    <source>
        <dbReference type="SAM" id="SignalP"/>
    </source>
</evidence>
<dbReference type="Proteomes" id="UP001157006">
    <property type="component" value="Chromosome 4"/>
</dbReference>
<dbReference type="GO" id="GO:1901259">
    <property type="term" value="P:chloroplast rRNA processing"/>
    <property type="evidence" value="ECO:0007669"/>
    <property type="project" value="TreeGrafter"/>
</dbReference>
<dbReference type="SMART" id="SM00360">
    <property type="entry name" value="RRM"/>
    <property type="match status" value="1"/>
</dbReference>
<keyword evidence="3" id="KW-0732">Signal</keyword>
<dbReference type="Gene3D" id="3.30.70.330">
    <property type="match status" value="1"/>
</dbReference>
<dbReference type="PANTHER" id="PTHR48025:SF9">
    <property type="entry name" value="OS02G0815200 PROTEIN"/>
    <property type="match status" value="1"/>
</dbReference>
<accession>A0AAV1AKY8</accession>
<dbReference type="EMBL" id="OX451739">
    <property type="protein sequence ID" value="CAI8611077.1"/>
    <property type="molecule type" value="Genomic_DNA"/>
</dbReference>